<reference evidence="2" key="1">
    <citation type="journal article" date="2022" name="Mol. Ecol. Resour.">
        <title>The genomes of chicory, endive, great burdock and yacon provide insights into Asteraceae palaeo-polyploidization history and plant inulin production.</title>
        <authorList>
            <person name="Fan W."/>
            <person name="Wang S."/>
            <person name="Wang H."/>
            <person name="Wang A."/>
            <person name="Jiang F."/>
            <person name="Liu H."/>
            <person name="Zhao H."/>
            <person name="Xu D."/>
            <person name="Zhang Y."/>
        </authorList>
    </citation>
    <scope>NUCLEOTIDE SEQUENCE [LARGE SCALE GENOMIC DNA]</scope>
    <source>
        <strain evidence="2">cv. Niubang</strain>
    </source>
</reference>
<keyword evidence="2" id="KW-1185">Reference proteome</keyword>
<proteinExistence type="predicted"/>
<evidence type="ECO:0000313" key="2">
    <source>
        <dbReference type="Proteomes" id="UP001055879"/>
    </source>
</evidence>
<dbReference type="Proteomes" id="UP001055879">
    <property type="component" value="Linkage Group LG04"/>
</dbReference>
<comment type="caution">
    <text evidence="1">The sequence shown here is derived from an EMBL/GenBank/DDBJ whole genome shotgun (WGS) entry which is preliminary data.</text>
</comment>
<gene>
    <name evidence="1" type="ORF">L6452_13825</name>
</gene>
<organism evidence="1 2">
    <name type="scientific">Arctium lappa</name>
    <name type="common">Greater burdock</name>
    <name type="synonym">Lappa major</name>
    <dbReference type="NCBI Taxonomy" id="4217"/>
    <lineage>
        <taxon>Eukaryota</taxon>
        <taxon>Viridiplantae</taxon>
        <taxon>Streptophyta</taxon>
        <taxon>Embryophyta</taxon>
        <taxon>Tracheophyta</taxon>
        <taxon>Spermatophyta</taxon>
        <taxon>Magnoliopsida</taxon>
        <taxon>eudicotyledons</taxon>
        <taxon>Gunneridae</taxon>
        <taxon>Pentapetalae</taxon>
        <taxon>asterids</taxon>
        <taxon>campanulids</taxon>
        <taxon>Asterales</taxon>
        <taxon>Asteraceae</taxon>
        <taxon>Carduoideae</taxon>
        <taxon>Cardueae</taxon>
        <taxon>Arctiinae</taxon>
        <taxon>Arctium</taxon>
    </lineage>
</organism>
<evidence type="ECO:0000313" key="1">
    <source>
        <dbReference type="EMBL" id="KAI3734357.1"/>
    </source>
</evidence>
<name>A0ACB9CJA9_ARCLA</name>
<dbReference type="EMBL" id="CM042050">
    <property type="protein sequence ID" value="KAI3734357.1"/>
    <property type="molecule type" value="Genomic_DNA"/>
</dbReference>
<accession>A0ACB9CJA9</accession>
<sequence>MDSFAVLLTLSMNGDFSLELNPSLYICEGRGEGGGEGGAGDQRDVICDTIDKMAVDMVVLCSHGYGLIMSVSNYCVKKIKRPILIVKKPKNCSANSTVEVGMML</sequence>
<protein>
    <submittedName>
        <fullName evidence="1">Uncharacterized protein</fullName>
    </submittedName>
</protein>
<reference evidence="1 2" key="2">
    <citation type="journal article" date="2022" name="Mol. Ecol. Resour.">
        <title>The genomes of chicory, endive, great burdock and yacon provide insights into Asteraceae paleo-polyploidization history and plant inulin production.</title>
        <authorList>
            <person name="Fan W."/>
            <person name="Wang S."/>
            <person name="Wang H."/>
            <person name="Wang A."/>
            <person name="Jiang F."/>
            <person name="Liu H."/>
            <person name="Zhao H."/>
            <person name="Xu D."/>
            <person name="Zhang Y."/>
        </authorList>
    </citation>
    <scope>NUCLEOTIDE SEQUENCE [LARGE SCALE GENOMIC DNA]</scope>
    <source>
        <strain evidence="2">cv. Niubang</strain>
    </source>
</reference>